<feature type="domain" description="Glycosyl hydrolase family 32 N-terminal" evidence="4">
    <location>
        <begin position="7"/>
        <end position="142"/>
    </location>
</feature>
<name>A0ABS7CLT0_9BACL</name>
<dbReference type="Gene3D" id="2.115.10.20">
    <property type="entry name" value="Glycosyl hydrolase domain, family 43"/>
    <property type="match status" value="1"/>
</dbReference>
<keyword evidence="3" id="KW-0326">Glycosidase</keyword>
<dbReference type="Proteomes" id="UP001519887">
    <property type="component" value="Unassembled WGS sequence"/>
</dbReference>
<organism evidence="5 6">
    <name type="scientific">Paenibacillus sepulcri</name>
    <dbReference type="NCBI Taxonomy" id="359917"/>
    <lineage>
        <taxon>Bacteria</taxon>
        <taxon>Bacillati</taxon>
        <taxon>Bacillota</taxon>
        <taxon>Bacilli</taxon>
        <taxon>Bacillales</taxon>
        <taxon>Paenibacillaceae</taxon>
        <taxon>Paenibacillus</taxon>
    </lineage>
</organism>
<sequence length="142" mass="16598">GLPKLKKWKNRYWLIYHTYPEDGYEEGAGRFGLAWTEDESLLTWNRLPKPILTPEEGAEWERGGLYKECLLEHEGKFYLFYNAKNIPDGGRPWIEQTGLAVSSNLTDWERHAGNPVLQVSPDRWDSRFVSDPCVLRDGDRWV</sequence>
<proteinExistence type="inferred from homology"/>
<accession>A0ABS7CLT0</accession>
<dbReference type="Pfam" id="PF00251">
    <property type="entry name" value="Glyco_hydro_32N"/>
    <property type="match status" value="1"/>
</dbReference>
<dbReference type="InterPro" id="IPR023296">
    <property type="entry name" value="Glyco_hydro_beta-prop_sf"/>
</dbReference>
<reference evidence="5 6" key="1">
    <citation type="submission" date="2021-07" db="EMBL/GenBank/DDBJ databases">
        <title>Paenibacillus radiodurans sp. nov., isolated from the southeastern edge of Tengger Desert.</title>
        <authorList>
            <person name="Zhang G."/>
        </authorList>
    </citation>
    <scope>NUCLEOTIDE SEQUENCE [LARGE SCALE GENOMIC DNA]</scope>
    <source>
        <strain evidence="5 6">CCM 7311</strain>
    </source>
</reference>
<keyword evidence="2" id="KW-0378">Hydrolase</keyword>
<evidence type="ECO:0000256" key="1">
    <source>
        <dbReference type="ARBA" id="ARBA00009902"/>
    </source>
</evidence>
<evidence type="ECO:0000313" key="6">
    <source>
        <dbReference type="Proteomes" id="UP001519887"/>
    </source>
</evidence>
<protein>
    <recommendedName>
        <fullName evidence="4">Glycosyl hydrolase family 32 N-terminal domain-containing protein</fullName>
    </recommendedName>
</protein>
<feature type="non-terminal residue" evidence="5">
    <location>
        <position position="1"/>
    </location>
</feature>
<evidence type="ECO:0000313" key="5">
    <source>
        <dbReference type="EMBL" id="MBW7461906.1"/>
    </source>
</evidence>
<dbReference type="PANTHER" id="PTHR43101">
    <property type="entry name" value="BETA-FRUCTOSIDASE"/>
    <property type="match status" value="1"/>
</dbReference>
<comment type="similarity">
    <text evidence="1">Belongs to the glycosyl hydrolase 32 family.</text>
</comment>
<gene>
    <name evidence="5" type="ORF">K0U00_48430</name>
</gene>
<dbReference type="InterPro" id="IPR051214">
    <property type="entry name" value="GH32_Enzymes"/>
</dbReference>
<dbReference type="SUPFAM" id="SSF75005">
    <property type="entry name" value="Arabinanase/levansucrase/invertase"/>
    <property type="match status" value="1"/>
</dbReference>
<comment type="caution">
    <text evidence="5">The sequence shown here is derived from an EMBL/GenBank/DDBJ whole genome shotgun (WGS) entry which is preliminary data.</text>
</comment>
<dbReference type="InterPro" id="IPR013148">
    <property type="entry name" value="Glyco_hydro_32_N"/>
</dbReference>
<dbReference type="EMBL" id="JAHZIK010003391">
    <property type="protein sequence ID" value="MBW7461906.1"/>
    <property type="molecule type" value="Genomic_DNA"/>
</dbReference>
<evidence type="ECO:0000259" key="4">
    <source>
        <dbReference type="Pfam" id="PF00251"/>
    </source>
</evidence>
<feature type="non-terminal residue" evidence="5">
    <location>
        <position position="142"/>
    </location>
</feature>
<dbReference type="PANTHER" id="PTHR43101:SF1">
    <property type="entry name" value="BETA-FRUCTOSIDASE"/>
    <property type="match status" value="1"/>
</dbReference>
<evidence type="ECO:0000256" key="2">
    <source>
        <dbReference type="ARBA" id="ARBA00022801"/>
    </source>
</evidence>
<evidence type="ECO:0000256" key="3">
    <source>
        <dbReference type="ARBA" id="ARBA00023295"/>
    </source>
</evidence>
<keyword evidence="6" id="KW-1185">Reference proteome</keyword>